<feature type="compositionally biased region" description="Basic residues" evidence="1">
    <location>
        <begin position="66"/>
        <end position="78"/>
    </location>
</feature>
<name>G2P0Z1_STRV4</name>
<dbReference type="Proteomes" id="UP000008703">
    <property type="component" value="Chromosome"/>
</dbReference>
<feature type="region of interest" description="Disordered" evidence="1">
    <location>
        <begin position="40"/>
        <end position="287"/>
    </location>
</feature>
<dbReference type="EMBL" id="CP002994">
    <property type="protein sequence ID" value="AEM87613.1"/>
    <property type="molecule type" value="Genomic_DNA"/>
</dbReference>
<dbReference type="AlphaFoldDB" id="G2P0Z1"/>
<evidence type="ECO:0000256" key="1">
    <source>
        <dbReference type="SAM" id="MobiDB-lite"/>
    </source>
</evidence>
<proteinExistence type="predicted"/>
<feature type="compositionally biased region" description="Low complexity" evidence="1">
    <location>
        <begin position="215"/>
        <end position="234"/>
    </location>
</feature>
<dbReference type="KEGG" id="svl:Strvi_8293"/>
<reference evidence="2" key="1">
    <citation type="submission" date="2011-08" db="EMBL/GenBank/DDBJ databases">
        <title>Complete sequence of chromosome of Streptomyces violaceusniger Tu 4113.</title>
        <authorList>
            <consortium name="US DOE Joint Genome Institute"/>
            <person name="Lucas S."/>
            <person name="Han J."/>
            <person name="Lapidus A."/>
            <person name="Cheng J.-F."/>
            <person name="Goodwin L."/>
            <person name="Pitluck S."/>
            <person name="Peters L."/>
            <person name="Ivanova N."/>
            <person name="Daligault H."/>
            <person name="Detter J.C."/>
            <person name="Han C."/>
            <person name="Tapia R."/>
            <person name="Land M."/>
            <person name="Hauser L."/>
            <person name="Kyrpides N."/>
            <person name="Ivanova N."/>
            <person name="Pagani I."/>
            <person name="Hagen A."/>
            <person name="Katz L."/>
            <person name="Fiedler H.-P."/>
            <person name="Keasling J."/>
            <person name="Fortman J."/>
            <person name="Woyke T."/>
        </authorList>
    </citation>
    <scope>NUCLEOTIDE SEQUENCE [LARGE SCALE GENOMIC DNA]</scope>
    <source>
        <strain evidence="2">Tu 4113</strain>
    </source>
</reference>
<protein>
    <submittedName>
        <fullName evidence="2">Uncharacterized protein</fullName>
    </submittedName>
</protein>
<keyword evidence="3" id="KW-1185">Reference proteome</keyword>
<accession>G2P0Z1</accession>
<gene>
    <name evidence="2" type="ORF">Strvi_8293</name>
</gene>
<sequence length="287" mass="30233">MSLSSRTPRTVLGALVPGVLDPGAATRILSVVRSREAGSLTTWPCGYGQRRRGGPEPSLRWSRGPARWRRTRRPRSHDHRSPNGPGQRKPGSRPSHDRVKPPSCTLPGEQSPTPARGPRARPAGGARHSGPRRAPGTHGCTPDPGPAGARHAPLAAPPGPWPRSAPKASPRPLAAPPWPYPGSRPCTGPWPRPGAEHSGPRHAPGTHGCTPAPGPAGARHAPLAAPRPLAGHRAPATHRSCGPSPRPRIPGPPPALRGEQHPRVRRRRDHHPGAQPQRRDPGAGAGE</sequence>
<feature type="compositionally biased region" description="Pro residues" evidence="1">
    <location>
        <begin position="173"/>
        <end position="192"/>
    </location>
</feature>
<feature type="compositionally biased region" description="Pro residues" evidence="1">
    <location>
        <begin position="244"/>
        <end position="255"/>
    </location>
</feature>
<feature type="compositionally biased region" description="Low complexity" evidence="1">
    <location>
        <begin position="114"/>
        <end position="136"/>
    </location>
</feature>
<dbReference type="HOGENOM" id="CLU_969513_0_0_11"/>
<evidence type="ECO:0000313" key="3">
    <source>
        <dbReference type="Proteomes" id="UP000008703"/>
    </source>
</evidence>
<organism evidence="2 3">
    <name type="scientific">Streptomyces violaceusniger (strain Tu 4113)</name>
    <dbReference type="NCBI Taxonomy" id="653045"/>
    <lineage>
        <taxon>Bacteria</taxon>
        <taxon>Bacillati</taxon>
        <taxon>Actinomycetota</taxon>
        <taxon>Actinomycetes</taxon>
        <taxon>Kitasatosporales</taxon>
        <taxon>Streptomycetaceae</taxon>
        <taxon>Streptomyces</taxon>
        <taxon>Streptomyces violaceusniger group</taxon>
    </lineage>
</organism>
<evidence type="ECO:0000313" key="2">
    <source>
        <dbReference type="EMBL" id="AEM87613.1"/>
    </source>
</evidence>